<sequence length="94" mass="11161">MVLIFLKLGFWNIRPRGEIREVVFSLHPDKAPGWDNFSTEFFQSNWDVVKWKRIWRRSPLSLVTPLFSIENMKDFGARLLTISKTWTSQVGVYK</sequence>
<evidence type="ECO:0000313" key="2">
    <source>
        <dbReference type="Proteomes" id="UP000008311"/>
    </source>
</evidence>
<keyword evidence="2" id="KW-1185">Reference proteome</keyword>
<accession>B9SE62</accession>
<name>B9SE62_RICCO</name>
<dbReference type="EMBL" id="EQ973934">
    <property type="protein sequence ID" value="EEF38116.1"/>
    <property type="molecule type" value="Genomic_DNA"/>
</dbReference>
<protein>
    <submittedName>
        <fullName evidence="1">Uncharacterized protein</fullName>
    </submittedName>
</protein>
<dbReference type="Proteomes" id="UP000008311">
    <property type="component" value="Unassembled WGS sequence"/>
</dbReference>
<dbReference type="AlphaFoldDB" id="B9SE62"/>
<evidence type="ECO:0000313" key="1">
    <source>
        <dbReference type="EMBL" id="EEF38116.1"/>
    </source>
</evidence>
<reference evidence="2" key="1">
    <citation type="journal article" date="2010" name="Nat. Biotechnol.">
        <title>Draft genome sequence of the oilseed species Ricinus communis.</title>
        <authorList>
            <person name="Chan A.P."/>
            <person name="Crabtree J."/>
            <person name="Zhao Q."/>
            <person name="Lorenzi H."/>
            <person name="Orvis J."/>
            <person name="Puiu D."/>
            <person name="Melake-Berhan A."/>
            <person name="Jones K.M."/>
            <person name="Redman J."/>
            <person name="Chen G."/>
            <person name="Cahoon E.B."/>
            <person name="Gedil M."/>
            <person name="Stanke M."/>
            <person name="Haas B.J."/>
            <person name="Wortman J.R."/>
            <person name="Fraser-Liggett C.M."/>
            <person name="Ravel J."/>
            <person name="Rabinowicz P.D."/>
        </authorList>
    </citation>
    <scope>NUCLEOTIDE SEQUENCE [LARGE SCALE GENOMIC DNA]</scope>
    <source>
        <strain evidence="2">cv. Hale</strain>
    </source>
</reference>
<proteinExistence type="predicted"/>
<organism evidence="1 2">
    <name type="scientific">Ricinus communis</name>
    <name type="common">Castor bean</name>
    <dbReference type="NCBI Taxonomy" id="3988"/>
    <lineage>
        <taxon>Eukaryota</taxon>
        <taxon>Viridiplantae</taxon>
        <taxon>Streptophyta</taxon>
        <taxon>Embryophyta</taxon>
        <taxon>Tracheophyta</taxon>
        <taxon>Spermatophyta</taxon>
        <taxon>Magnoliopsida</taxon>
        <taxon>eudicotyledons</taxon>
        <taxon>Gunneridae</taxon>
        <taxon>Pentapetalae</taxon>
        <taxon>rosids</taxon>
        <taxon>fabids</taxon>
        <taxon>Malpighiales</taxon>
        <taxon>Euphorbiaceae</taxon>
        <taxon>Acalyphoideae</taxon>
        <taxon>Acalypheae</taxon>
        <taxon>Ricinus</taxon>
    </lineage>
</organism>
<dbReference type="InParanoid" id="B9SE62"/>
<gene>
    <name evidence="1" type="ORF">RCOM_1522030</name>
</gene>